<dbReference type="InterPro" id="IPR011113">
    <property type="entry name" value="Rho_RNA-bd"/>
</dbReference>
<dbReference type="SUPFAM" id="SSF50249">
    <property type="entry name" value="Nucleic acid-binding proteins"/>
    <property type="match status" value="1"/>
</dbReference>
<proteinExistence type="inferred from homology"/>
<dbReference type="GO" id="GO:0004386">
    <property type="term" value="F:helicase activity"/>
    <property type="evidence" value="ECO:0007669"/>
    <property type="project" value="UniProtKB-KW"/>
</dbReference>
<evidence type="ECO:0000256" key="2">
    <source>
        <dbReference type="ARBA" id="ARBA00022801"/>
    </source>
</evidence>
<keyword evidence="6" id="KW-0804">Transcription</keyword>
<keyword evidence="1" id="KW-0806">Transcription termination</keyword>
<dbReference type="PROSITE" id="PS51856">
    <property type="entry name" value="RHO_RNA_BD"/>
    <property type="match status" value="1"/>
</dbReference>
<organism evidence="8">
    <name type="scientific">hydrothermal vent metagenome</name>
    <dbReference type="NCBI Taxonomy" id="652676"/>
    <lineage>
        <taxon>unclassified sequences</taxon>
        <taxon>metagenomes</taxon>
        <taxon>ecological metagenomes</taxon>
    </lineage>
</organism>
<dbReference type="GO" id="GO:0006353">
    <property type="term" value="P:DNA-templated transcription termination"/>
    <property type="evidence" value="ECO:0007669"/>
    <property type="project" value="UniProtKB-KW"/>
</dbReference>
<sequence>MASPKPVSGVLDVNSKGFGFLRSAQSGYSIDPADTYVGQNLIRKHFLATGMFIEGLGVRKNSRQANLAIDKIEKIDGAPINSASRHAPFSKLTVIDPCEKLILETGAEPMTTRLLDMFVPIGKGQRVLLVSPPKAGKTMFLEDIAKGVKKNHPDIHLIIFLIDERPEEVTQFKRNIGGEILATSFDAPLNDQIRLSELALERVTRLVEAGKDVVLIVDSLTRLGRAFNKATESRGKTLSGGVGVNALQFPRRFFGAARNIEDGGSLSIIATCLIDTGSRMDEVIFQEFKGTGNTEIVLDRSLAEERVFPAVNLGLSGTRKEEKLQSSKDLKKIWTLMRAMSGDRGFAKYKALLDKMGKTKTNAEFLDTIPDM</sequence>
<keyword evidence="3" id="KW-0547">Nucleotide-binding</keyword>
<dbReference type="InterPro" id="IPR003593">
    <property type="entry name" value="AAA+_ATPase"/>
</dbReference>
<dbReference type="Gene3D" id="3.40.50.300">
    <property type="entry name" value="P-loop containing nucleotide triphosphate hydrolases"/>
    <property type="match status" value="1"/>
</dbReference>
<dbReference type="GO" id="GO:0008186">
    <property type="term" value="F:ATP-dependent activity, acting on RNA"/>
    <property type="evidence" value="ECO:0007669"/>
    <property type="project" value="InterPro"/>
</dbReference>
<dbReference type="PANTHER" id="PTHR46425:SF1">
    <property type="entry name" value="TRANSCRIPTION TERMINATION FACTOR RHO"/>
    <property type="match status" value="1"/>
</dbReference>
<keyword evidence="4" id="KW-0694">RNA-binding</keyword>
<keyword evidence="3" id="KW-0347">Helicase</keyword>
<dbReference type="GO" id="GO:0016787">
    <property type="term" value="F:hydrolase activity"/>
    <property type="evidence" value="ECO:0007669"/>
    <property type="project" value="UniProtKB-KW"/>
</dbReference>
<reference evidence="8" key="1">
    <citation type="submission" date="2018-06" db="EMBL/GenBank/DDBJ databases">
        <authorList>
            <person name="Zhirakovskaya E."/>
        </authorList>
    </citation>
    <scope>NUCLEOTIDE SEQUENCE</scope>
</reference>
<dbReference type="Gene3D" id="2.40.50.140">
    <property type="entry name" value="Nucleic acid-binding proteins"/>
    <property type="match status" value="1"/>
</dbReference>
<dbReference type="Pfam" id="PF00006">
    <property type="entry name" value="ATP-synt_ab"/>
    <property type="match status" value="1"/>
</dbReference>
<accession>A0A3B1CVG9</accession>
<keyword evidence="5" id="KW-0805">Transcription regulation</keyword>
<dbReference type="SUPFAM" id="SSF52540">
    <property type="entry name" value="P-loop containing nucleoside triphosphate hydrolases"/>
    <property type="match status" value="1"/>
</dbReference>
<dbReference type="InterPro" id="IPR000194">
    <property type="entry name" value="ATPase_F1/V1/A1_a/bsu_nucl-bd"/>
</dbReference>
<dbReference type="GO" id="GO:0005524">
    <property type="term" value="F:ATP binding"/>
    <property type="evidence" value="ECO:0007669"/>
    <property type="project" value="InterPro"/>
</dbReference>
<evidence type="ECO:0000256" key="5">
    <source>
        <dbReference type="ARBA" id="ARBA00023015"/>
    </source>
</evidence>
<name>A0A3B1CVG9_9ZZZZ</name>
<dbReference type="NCBIfam" id="NF006886">
    <property type="entry name" value="PRK09376.1"/>
    <property type="match status" value="1"/>
</dbReference>
<dbReference type="EMBL" id="UOGB01000262">
    <property type="protein sequence ID" value="VAX23165.1"/>
    <property type="molecule type" value="Genomic_DNA"/>
</dbReference>
<dbReference type="GO" id="GO:0003723">
    <property type="term" value="F:RNA binding"/>
    <property type="evidence" value="ECO:0007669"/>
    <property type="project" value="UniProtKB-KW"/>
</dbReference>
<keyword evidence="3" id="KW-0067">ATP-binding</keyword>
<dbReference type="HAMAP" id="MF_01884">
    <property type="entry name" value="Rho"/>
    <property type="match status" value="1"/>
</dbReference>
<gene>
    <name evidence="8" type="ORF">MNBD_NITROSPINAE03-2099</name>
</gene>
<evidence type="ECO:0000259" key="7">
    <source>
        <dbReference type="PROSITE" id="PS51856"/>
    </source>
</evidence>
<evidence type="ECO:0000256" key="4">
    <source>
        <dbReference type="ARBA" id="ARBA00022884"/>
    </source>
</evidence>
<evidence type="ECO:0000313" key="8">
    <source>
        <dbReference type="EMBL" id="VAX23165.1"/>
    </source>
</evidence>
<keyword evidence="2" id="KW-0378">Hydrolase</keyword>
<evidence type="ECO:0000256" key="1">
    <source>
        <dbReference type="ARBA" id="ARBA00022472"/>
    </source>
</evidence>
<evidence type="ECO:0000256" key="6">
    <source>
        <dbReference type="ARBA" id="ARBA00023163"/>
    </source>
</evidence>
<dbReference type="AlphaFoldDB" id="A0A3B1CVG9"/>
<dbReference type="InterPro" id="IPR027417">
    <property type="entry name" value="P-loop_NTPase"/>
</dbReference>
<dbReference type="InterPro" id="IPR004665">
    <property type="entry name" value="Term_rho"/>
</dbReference>
<evidence type="ECO:0000256" key="3">
    <source>
        <dbReference type="ARBA" id="ARBA00022806"/>
    </source>
</evidence>
<dbReference type="SMART" id="SM00382">
    <property type="entry name" value="AAA"/>
    <property type="match status" value="1"/>
</dbReference>
<dbReference type="PANTHER" id="PTHR46425">
    <property type="entry name" value="TRANSCRIPTION TERMINATION FACTOR RHO"/>
    <property type="match status" value="1"/>
</dbReference>
<dbReference type="InterPro" id="IPR012340">
    <property type="entry name" value="NA-bd_OB-fold"/>
</dbReference>
<protein>
    <submittedName>
        <fullName evidence="8">Transcription termination factor Rho</fullName>
    </submittedName>
</protein>
<dbReference type="Pfam" id="PF07497">
    <property type="entry name" value="Rho_RNA_bind"/>
    <property type="match status" value="1"/>
</dbReference>
<feature type="domain" description="Rho RNA-BD" evidence="7">
    <location>
        <begin position="4"/>
        <end position="79"/>
    </location>
</feature>